<protein>
    <submittedName>
        <fullName evidence="2">Uncharacterized protein</fullName>
    </submittedName>
</protein>
<feature type="compositionally biased region" description="Low complexity" evidence="1">
    <location>
        <begin position="73"/>
        <end position="111"/>
    </location>
</feature>
<feature type="region of interest" description="Disordered" evidence="1">
    <location>
        <begin position="51"/>
        <end position="111"/>
    </location>
</feature>
<dbReference type="OrthoDB" id="10600156at2759"/>
<keyword evidence="3" id="KW-1185">Reference proteome</keyword>
<proteinExistence type="predicted"/>
<organism evidence="2 3">
    <name type="scientific">Linnemannia gamsii</name>
    <dbReference type="NCBI Taxonomy" id="64522"/>
    <lineage>
        <taxon>Eukaryota</taxon>
        <taxon>Fungi</taxon>
        <taxon>Fungi incertae sedis</taxon>
        <taxon>Mucoromycota</taxon>
        <taxon>Mortierellomycotina</taxon>
        <taxon>Mortierellomycetes</taxon>
        <taxon>Mortierellales</taxon>
        <taxon>Mortierellaceae</taxon>
        <taxon>Linnemannia</taxon>
    </lineage>
</organism>
<reference evidence="2" key="1">
    <citation type="journal article" date="2020" name="Fungal Divers.">
        <title>Resolving the Mortierellaceae phylogeny through synthesis of multi-gene phylogenetics and phylogenomics.</title>
        <authorList>
            <person name="Vandepol N."/>
            <person name="Liber J."/>
            <person name="Desiro A."/>
            <person name="Na H."/>
            <person name="Kennedy M."/>
            <person name="Barry K."/>
            <person name="Grigoriev I.V."/>
            <person name="Miller A.N."/>
            <person name="O'Donnell K."/>
            <person name="Stajich J.E."/>
            <person name="Bonito G."/>
        </authorList>
    </citation>
    <scope>NUCLEOTIDE SEQUENCE</scope>
    <source>
        <strain evidence="2">NVP60</strain>
    </source>
</reference>
<feature type="non-terminal residue" evidence="2">
    <location>
        <position position="152"/>
    </location>
</feature>
<evidence type="ECO:0000313" key="2">
    <source>
        <dbReference type="EMBL" id="KAG0282183.1"/>
    </source>
</evidence>
<sequence length="152" mass="16989">MRKPSGNVGQKHHYYHHQQYDHHHNFDRNLRQLDYPHQQQSHYNYKECQYSHSNTHHTQRHAPRPTPIQSLNSPRSESASSIPSLVASTDSSSSSSSSMAVSIPTSSSISSVPNVTLAAVVVGTEAHNSDPEPALGDVEQYLENQHQLLQSN</sequence>
<dbReference type="EMBL" id="JAAAIN010004290">
    <property type="protein sequence ID" value="KAG0282183.1"/>
    <property type="molecule type" value="Genomic_DNA"/>
</dbReference>
<dbReference type="AlphaFoldDB" id="A0A9P6QQL2"/>
<evidence type="ECO:0000313" key="3">
    <source>
        <dbReference type="Proteomes" id="UP000823405"/>
    </source>
</evidence>
<gene>
    <name evidence="2" type="ORF">BGZ97_009093</name>
</gene>
<name>A0A9P6QQL2_9FUNG</name>
<feature type="compositionally biased region" description="Basic residues" evidence="1">
    <location>
        <begin position="54"/>
        <end position="63"/>
    </location>
</feature>
<dbReference type="Proteomes" id="UP000823405">
    <property type="component" value="Unassembled WGS sequence"/>
</dbReference>
<evidence type="ECO:0000256" key="1">
    <source>
        <dbReference type="SAM" id="MobiDB-lite"/>
    </source>
</evidence>
<comment type="caution">
    <text evidence="2">The sequence shown here is derived from an EMBL/GenBank/DDBJ whole genome shotgun (WGS) entry which is preliminary data.</text>
</comment>
<accession>A0A9P6QQL2</accession>